<name>A0ABR2FAT9_9ROSI</name>
<protein>
    <submittedName>
        <fullName evidence="1">Uncharacterized protein</fullName>
    </submittedName>
</protein>
<dbReference type="EMBL" id="JBBPBM010000007">
    <property type="protein sequence ID" value="KAK8575450.1"/>
    <property type="molecule type" value="Genomic_DNA"/>
</dbReference>
<sequence length="133" mass="14573">MTYFSGFNPCVQTYFPNLGGQGHLKVARWAPPLIFSEDKATSRWRGSPHPSYFRWTRPPQGGEVGPADISYTASHSCTAGVALAGTRSPRDGEVRGVTVEIGLFAKLIHSQSQSANFFPHLAYWANFAISLTI</sequence>
<reference evidence="1 2" key="1">
    <citation type="journal article" date="2024" name="G3 (Bethesda)">
        <title>Genome assembly of Hibiscus sabdariffa L. provides insights into metabolisms of medicinal natural products.</title>
        <authorList>
            <person name="Kim T."/>
        </authorList>
    </citation>
    <scope>NUCLEOTIDE SEQUENCE [LARGE SCALE GENOMIC DNA]</scope>
    <source>
        <strain evidence="1">TK-2024</strain>
        <tissue evidence="1">Old leaves</tissue>
    </source>
</reference>
<accession>A0ABR2FAT9</accession>
<organism evidence="1 2">
    <name type="scientific">Hibiscus sabdariffa</name>
    <name type="common">roselle</name>
    <dbReference type="NCBI Taxonomy" id="183260"/>
    <lineage>
        <taxon>Eukaryota</taxon>
        <taxon>Viridiplantae</taxon>
        <taxon>Streptophyta</taxon>
        <taxon>Embryophyta</taxon>
        <taxon>Tracheophyta</taxon>
        <taxon>Spermatophyta</taxon>
        <taxon>Magnoliopsida</taxon>
        <taxon>eudicotyledons</taxon>
        <taxon>Gunneridae</taxon>
        <taxon>Pentapetalae</taxon>
        <taxon>rosids</taxon>
        <taxon>malvids</taxon>
        <taxon>Malvales</taxon>
        <taxon>Malvaceae</taxon>
        <taxon>Malvoideae</taxon>
        <taxon>Hibiscus</taxon>
    </lineage>
</organism>
<proteinExistence type="predicted"/>
<dbReference type="Proteomes" id="UP001472677">
    <property type="component" value="Unassembled WGS sequence"/>
</dbReference>
<gene>
    <name evidence="1" type="ORF">V6N12_063123</name>
</gene>
<comment type="caution">
    <text evidence="1">The sequence shown here is derived from an EMBL/GenBank/DDBJ whole genome shotgun (WGS) entry which is preliminary data.</text>
</comment>
<keyword evidence="2" id="KW-1185">Reference proteome</keyword>
<evidence type="ECO:0000313" key="1">
    <source>
        <dbReference type="EMBL" id="KAK8575450.1"/>
    </source>
</evidence>
<evidence type="ECO:0000313" key="2">
    <source>
        <dbReference type="Proteomes" id="UP001472677"/>
    </source>
</evidence>